<evidence type="ECO:0000256" key="6">
    <source>
        <dbReference type="ARBA" id="ARBA00022490"/>
    </source>
</evidence>
<evidence type="ECO:0000259" key="9">
    <source>
        <dbReference type="Pfam" id="PF13393"/>
    </source>
</evidence>
<keyword evidence="8" id="KW-0028">Amino-acid biosynthesis</keyword>
<dbReference type="Pfam" id="PF13393">
    <property type="entry name" value="tRNA-synt_His"/>
    <property type="match status" value="1"/>
</dbReference>
<evidence type="ECO:0000256" key="1">
    <source>
        <dbReference type="ARBA" id="ARBA00004496"/>
    </source>
</evidence>
<evidence type="ECO:0000256" key="5">
    <source>
        <dbReference type="ARBA" id="ARBA00020397"/>
    </source>
</evidence>
<evidence type="ECO:0000256" key="7">
    <source>
        <dbReference type="ARBA" id="ARBA00025246"/>
    </source>
</evidence>
<dbReference type="InterPro" id="IPR004517">
    <property type="entry name" value="HisZ"/>
</dbReference>
<dbReference type="GO" id="GO:0006427">
    <property type="term" value="P:histidyl-tRNA aminoacylation"/>
    <property type="evidence" value="ECO:0007669"/>
    <property type="project" value="TreeGrafter"/>
</dbReference>
<dbReference type="GO" id="GO:0016757">
    <property type="term" value="F:glycosyltransferase activity"/>
    <property type="evidence" value="ECO:0007669"/>
    <property type="project" value="UniProtKB-KW"/>
</dbReference>
<comment type="pathway">
    <text evidence="2 8">Amino-acid biosynthesis; L-histidine biosynthesis; L-histidine from 5-phospho-alpha-D-ribose 1-diphosphate: step 1/9.</text>
</comment>
<comment type="subunit">
    <text evidence="4 8">Heteromultimer composed of HisG and HisZ subunits.</text>
</comment>
<dbReference type="NCBIfam" id="NF008935">
    <property type="entry name" value="PRK12292.1-1"/>
    <property type="match status" value="1"/>
</dbReference>
<dbReference type="UniPathway" id="UPA00031">
    <property type="reaction ID" value="UER00006"/>
</dbReference>
<dbReference type="Gene3D" id="3.30.930.10">
    <property type="entry name" value="Bira Bifunctional Protein, Domain 2"/>
    <property type="match status" value="1"/>
</dbReference>
<dbReference type="InterPro" id="IPR045864">
    <property type="entry name" value="aa-tRNA-synth_II/BPL/LPL"/>
</dbReference>
<evidence type="ECO:0000256" key="2">
    <source>
        <dbReference type="ARBA" id="ARBA00004667"/>
    </source>
</evidence>
<dbReference type="GO" id="GO:0000105">
    <property type="term" value="P:L-histidine biosynthetic process"/>
    <property type="evidence" value="ECO:0007669"/>
    <property type="project" value="UniProtKB-UniRule"/>
</dbReference>
<keyword evidence="6 8" id="KW-0963">Cytoplasm</keyword>
<proteinExistence type="inferred from homology"/>
<keyword evidence="10" id="KW-0328">Glycosyltransferase</keyword>
<evidence type="ECO:0000256" key="4">
    <source>
        <dbReference type="ARBA" id="ARBA00011496"/>
    </source>
</evidence>
<dbReference type="EMBL" id="DRKP01000045">
    <property type="protein sequence ID" value="HEB95494.1"/>
    <property type="molecule type" value="Genomic_DNA"/>
</dbReference>
<dbReference type="AlphaFoldDB" id="A0A831W2E8"/>
<evidence type="ECO:0000256" key="8">
    <source>
        <dbReference type="HAMAP-Rule" id="MF_00125"/>
    </source>
</evidence>
<keyword evidence="8" id="KW-0368">Histidine biosynthesis</keyword>
<comment type="subcellular location">
    <subcellularLocation>
        <location evidence="1 8">Cytoplasm</location>
    </subcellularLocation>
</comment>
<dbReference type="NCBIfam" id="TIGR00443">
    <property type="entry name" value="hisZ_biosyn_reg"/>
    <property type="match status" value="1"/>
</dbReference>
<dbReference type="GO" id="GO:0005737">
    <property type="term" value="C:cytoplasm"/>
    <property type="evidence" value="ECO:0007669"/>
    <property type="project" value="UniProtKB-SubCell"/>
</dbReference>
<comment type="caution">
    <text evidence="10">The sequence shown here is derived from an EMBL/GenBank/DDBJ whole genome shotgun (WGS) entry which is preliminary data.</text>
</comment>
<keyword evidence="10" id="KW-0808">Transferase</keyword>
<feature type="domain" description="Class II Histidinyl-tRNA synthetase (HisRS)-like catalytic core" evidence="9">
    <location>
        <begin position="13"/>
        <end position="321"/>
    </location>
</feature>
<gene>
    <name evidence="8" type="primary">hisZ</name>
    <name evidence="10" type="ORF">ENI96_03550</name>
</gene>
<organism evidence="10">
    <name type="scientific">Sedimenticola thiotaurini</name>
    <dbReference type="NCBI Taxonomy" id="1543721"/>
    <lineage>
        <taxon>Bacteria</taxon>
        <taxon>Pseudomonadati</taxon>
        <taxon>Pseudomonadota</taxon>
        <taxon>Gammaproteobacteria</taxon>
        <taxon>Chromatiales</taxon>
        <taxon>Sedimenticolaceae</taxon>
        <taxon>Sedimenticola</taxon>
    </lineage>
</organism>
<dbReference type="InterPro" id="IPR041715">
    <property type="entry name" value="HisRS-like_core"/>
</dbReference>
<evidence type="ECO:0000256" key="3">
    <source>
        <dbReference type="ARBA" id="ARBA00005539"/>
    </source>
</evidence>
<dbReference type="NCBIfam" id="NF009086">
    <property type="entry name" value="PRK12421.1"/>
    <property type="match status" value="1"/>
</dbReference>
<reference evidence="10" key="1">
    <citation type="journal article" date="2020" name="mSystems">
        <title>Genome- and Community-Level Interaction Insights into Carbon Utilization and Element Cycling Functions of Hydrothermarchaeota in Hydrothermal Sediment.</title>
        <authorList>
            <person name="Zhou Z."/>
            <person name="Liu Y."/>
            <person name="Xu W."/>
            <person name="Pan J."/>
            <person name="Luo Z.H."/>
            <person name="Li M."/>
        </authorList>
    </citation>
    <scope>NUCLEOTIDE SEQUENCE [LARGE SCALE GENOMIC DNA]</scope>
    <source>
        <strain evidence="10">HyVt-443</strain>
    </source>
</reference>
<comment type="miscellaneous">
    <text evidence="8">This function is generally fulfilled by the C-terminal part of HisG, which is missing in some bacteria such as this one.</text>
</comment>
<dbReference type="HAMAP" id="MF_00125">
    <property type="entry name" value="HisZ"/>
    <property type="match status" value="1"/>
</dbReference>
<sequence>MNPDNTHWLLPEGISEVLPPQAAALEALRRDLLDLYRGWGYELVFPPFIEYLDSLMTGAGSDLDLQTFKVTDQITGRTLGIRADITPQVARIDAHQLRREAPTRLCYLGTVLNTTARGLAGSRSPLQIGAELYGHAGVEADLEVIRLMLESLRLAGIEGPFLDLGHVGIFRGLSRQAGLRQEQELALFDALQRKAVPEIEALVARFDIPSPVGEMLAALSWLSGDDAIDRAREALAAADSEVQCELDQLALLAERLAERHPGLPVHYDLAELRGYRYHTGMVFAAYLPGMGQEVARGGRYDDIGALFGHARPACGFSTDLNLLLRLGRRPAPAGGGCIFAPADGDAALQRTVETLRGAGERVVQGLPGQAGGAAEMGCDRVLQRRHDGEWVVIDLG</sequence>
<dbReference type="SUPFAM" id="SSF55681">
    <property type="entry name" value="Class II aaRS and biotin synthetases"/>
    <property type="match status" value="1"/>
</dbReference>
<dbReference type="PANTHER" id="PTHR43707:SF1">
    <property type="entry name" value="HISTIDINE--TRNA LIGASE, MITOCHONDRIAL-RELATED"/>
    <property type="match status" value="1"/>
</dbReference>
<dbReference type="Proteomes" id="UP000886251">
    <property type="component" value="Unassembled WGS sequence"/>
</dbReference>
<dbReference type="GO" id="GO:0004821">
    <property type="term" value="F:histidine-tRNA ligase activity"/>
    <property type="evidence" value="ECO:0007669"/>
    <property type="project" value="TreeGrafter"/>
</dbReference>
<evidence type="ECO:0000313" key="10">
    <source>
        <dbReference type="EMBL" id="HEB95494.1"/>
    </source>
</evidence>
<dbReference type="InterPro" id="IPR004516">
    <property type="entry name" value="HisRS/HisZ"/>
</dbReference>
<accession>A0A831W2E8</accession>
<dbReference type="PANTHER" id="PTHR43707">
    <property type="entry name" value="HISTIDYL-TRNA SYNTHETASE"/>
    <property type="match status" value="1"/>
</dbReference>
<protein>
    <recommendedName>
        <fullName evidence="5 8">ATP phosphoribosyltransferase regulatory subunit</fullName>
    </recommendedName>
</protein>
<comment type="function">
    <text evidence="7 8">Required for the first step of histidine biosynthesis. May allow the feedback regulation of ATP phosphoribosyltransferase activity by histidine.</text>
</comment>
<name>A0A831W2E8_9GAMM</name>
<dbReference type="CDD" id="cd00773">
    <property type="entry name" value="HisRS-like_core"/>
    <property type="match status" value="1"/>
</dbReference>
<comment type="similarity">
    <text evidence="3 8">Belongs to the class-II aminoacyl-tRNA synthetase family. HisZ subfamily.</text>
</comment>